<feature type="transmembrane region" description="Helical" evidence="1">
    <location>
        <begin position="28"/>
        <end position="45"/>
    </location>
</feature>
<feature type="transmembrane region" description="Helical" evidence="1">
    <location>
        <begin position="190"/>
        <end position="220"/>
    </location>
</feature>
<keyword evidence="1" id="KW-1133">Transmembrane helix</keyword>
<feature type="transmembrane region" description="Helical" evidence="1">
    <location>
        <begin position="266"/>
        <end position="287"/>
    </location>
</feature>
<evidence type="ECO:0008006" key="4">
    <source>
        <dbReference type="Google" id="ProtNLM"/>
    </source>
</evidence>
<feature type="transmembrane region" description="Helical" evidence="1">
    <location>
        <begin position="241"/>
        <end position="260"/>
    </location>
</feature>
<evidence type="ECO:0000313" key="2">
    <source>
        <dbReference type="EMBL" id="PSW11220.1"/>
    </source>
</evidence>
<accession>A0A2T3NBK1</accession>
<feature type="transmembrane region" description="Helical" evidence="1">
    <location>
        <begin position="294"/>
        <end position="312"/>
    </location>
</feature>
<dbReference type="Proteomes" id="UP000241346">
    <property type="component" value="Unassembled WGS sequence"/>
</dbReference>
<dbReference type="RefSeq" id="WP_107299387.1">
    <property type="nucleotide sequence ID" value="NZ_PYMB01000008.1"/>
</dbReference>
<keyword evidence="1" id="KW-0472">Membrane</keyword>
<evidence type="ECO:0000313" key="3">
    <source>
        <dbReference type="Proteomes" id="UP000241346"/>
    </source>
</evidence>
<sequence length="350" mass="41508">MSNYLIIPFFSLLLSLSSVDNRVIVKNIQFISFAFFCAVFIGVKYNSDPDFNEYINFVNLSLELDFNLYLDQLFVEPSYYFVSRIFGSGVFFIFALYSLFALYVFYSKYEGVGHFAYLFCLSTIFYLIFFIQIRWGVAIVSIALSYYYFQCKKYHLHLIFSVISLISHFFSLPFILLIYCSAYFSYNKALYLLVFYIIIDFVLGINLISILSYISSFGLLPEYINYKLSAYVQAFQHSEPFYYLYLFKYISLILIIHLFIKDDNCYGLNTYYILLVLFFYSLIDVGLFSQRTSALIEIFFSLSFATALFKLFDFKKAWLIFFIILSCSWSFNLFLLFWKGSLFEYKHLLF</sequence>
<dbReference type="EMBL" id="PYMB01000008">
    <property type="protein sequence ID" value="PSW11220.1"/>
    <property type="molecule type" value="Genomic_DNA"/>
</dbReference>
<comment type="caution">
    <text evidence="2">The sequence shown here is derived from an EMBL/GenBank/DDBJ whole genome shotgun (WGS) entry which is preliminary data.</text>
</comment>
<reference evidence="2 3" key="1">
    <citation type="submission" date="2018-03" db="EMBL/GenBank/DDBJ databases">
        <title>Whole genome sequencing of Histamine producing bacteria.</title>
        <authorList>
            <person name="Butler K."/>
        </authorList>
    </citation>
    <scope>NUCLEOTIDE SEQUENCE [LARGE SCALE GENOMIC DNA]</scope>
    <source>
        <strain evidence="2 3">DSM 19138</strain>
    </source>
</reference>
<feature type="transmembrane region" description="Helical" evidence="1">
    <location>
        <begin position="85"/>
        <end position="106"/>
    </location>
</feature>
<dbReference type="AlphaFoldDB" id="A0A2T3NBK1"/>
<keyword evidence="1" id="KW-0812">Transmembrane</keyword>
<name>A0A2T3NBK1_9GAMM</name>
<gene>
    <name evidence="2" type="ORF">C9J01_17340</name>
</gene>
<evidence type="ECO:0000256" key="1">
    <source>
        <dbReference type="SAM" id="Phobius"/>
    </source>
</evidence>
<organism evidence="2 3">
    <name type="scientific">Photobacterium rosenbergii</name>
    <dbReference type="NCBI Taxonomy" id="294936"/>
    <lineage>
        <taxon>Bacteria</taxon>
        <taxon>Pseudomonadati</taxon>
        <taxon>Pseudomonadota</taxon>
        <taxon>Gammaproteobacteria</taxon>
        <taxon>Vibrionales</taxon>
        <taxon>Vibrionaceae</taxon>
        <taxon>Photobacterium</taxon>
    </lineage>
</organism>
<feature type="transmembrane region" description="Helical" evidence="1">
    <location>
        <begin position="318"/>
        <end position="338"/>
    </location>
</feature>
<protein>
    <recommendedName>
        <fullName evidence="4">EpsG family protein</fullName>
    </recommendedName>
</protein>
<feature type="transmembrane region" description="Helical" evidence="1">
    <location>
        <begin position="156"/>
        <end position="184"/>
    </location>
</feature>
<proteinExistence type="predicted"/>